<feature type="transmembrane region" description="Helical" evidence="6">
    <location>
        <begin position="514"/>
        <end position="531"/>
    </location>
</feature>
<feature type="region of interest" description="Disordered" evidence="5">
    <location>
        <begin position="224"/>
        <end position="244"/>
    </location>
</feature>
<protein>
    <recommendedName>
        <fullName evidence="7">Integral membrane bound transporter domain-containing protein</fullName>
    </recommendedName>
</protein>
<keyword evidence="9" id="KW-1185">Reference proteome</keyword>
<keyword evidence="3 6" id="KW-1133">Transmembrane helix</keyword>
<proteinExistence type="predicted"/>
<feature type="transmembrane region" description="Helical" evidence="6">
    <location>
        <begin position="122"/>
        <end position="140"/>
    </location>
</feature>
<gene>
    <name evidence="8" type="ORF">GCM10025867_42270</name>
</gene>
<feature type="transmembrane region" description="Helical" evidence="6">
    <location>
        <begin position="551"/>
        <end position="570"/>
    </location>
</feature>
<accession>A0ABN6Y4B3</accession>
<evidence type="ECO:0000256" key="6">
    <source>
        <dbReference type="SAM" id="Phobius"/>
    </source>
</evidence>
<feature type="domain" description="Integral membrane bound transporter" evidence="7">
    <location>
        <begin position="433"/>
        <end position="555"/>
    </location>
</feature>
<organism evidence="8 9">
    <name type="scientific">Frondihabitans sucicola</name>
    <dbReference type="NCBI Taxonomy" id="1268041"/>
    <lineage>
        <taxon>Bacteria</taxon>
        <taxon>Bacillati</taxon>
        <taxon>Actinomycetota</taxon>
        <taxon>Actinomycetes</taxon>
        <taxon>Micrococcales</taxon>
        <taxon>Microbacteriaceae</taxon>
        <taxon>Frondihabitans</taxon>
    </lineage>
</organism>
<feature type="transmembrane region" description="Helical" evidence="6">
    <location>
        <begin position="442"/>
        <end position="459"/>
    </location>
</feature>
<dbReference type="InterPro" id="IPR049453">
    <property type="entry name" value="Memb_transporter_dom"/>
</dbReference>
<name>A0ABN6Y4B3_9MICO</name>
<feature type="transmembrane region" description="Helical" evidence="6">
    <location>
        <begin position="466"/>
        <end position="484"/>
    </location>
</feature>
<evidence type="ECO:0000256" key="4">
    <source>
        <dbReference type="ARBA" id="ARBA00023136"/>
    </source>
</evidence>
<evidence type="ECO:0000256" key="1">
    <source>
        <dbReference type="ARBA" id="ARBA00004141"/>
    </source>
</evidence>
<keyword evidence="4 6" id="KW-0472">Membrane</keyword>
<dbReference type="EMBL" id="AP027732">
    <property type="protein sequence ID" value="BDZ51986.1"/>
    <property type="molecule type" value="Genomic_DNA"/>
</dbReference>
<sequence length="777" mass="81915">MATGTQADEAKPVATANAGGRRRTIGLWDRVLMSDIGLVKLLAGGRVLFCVPAGMAAGFAIAGLFGLPPVVGLMLGALPAFLTCFVVVDEKASRVAARSAALLVPFVLALFCSIALREFRVLELVLIVLLLFVQFYSSRFGVWAGDFGGGLFAAYLCGLLLPLPLASFPSLALIFTMSMAATIAIRSILFHPNAYRSLSRARRAFVGRQTRVLEAAATLLEAPADSNSERDAATLQRRRRQSHEASLITDGLLAKPGSGPTGVRAEQLHTLLFDIEQTVDGLARVAVDLAQGDTPAPVRARIAAAIELVLDESGRAGDRAAAELLAWADSEPIVATDPRWAHAVNRTALLLSDLASSSAGWSSLRKTLPTSGEGVPFQSPVVLVGGRPAGAGPILDAEIAGGGMSGPWRRVRVSPPLRTAIQAAVAVAIAEPLAFLVDGQRFYWAVIGVMIVLAGTNSTHDRLRKVASRGIGTVIGGVIGIALVDLLGTTHVWWTLAIVIVSLTLGMYGFTRSYVFWVVGLVVTLCQVYAYSGQFTDTLIVYRLAENLLGALIGVGVSLVILPVATGVMIKRAVLRHLATVRSFLESASALEGGADAAARLRTASRAVDQATYQLEAVLKPMVRFPTGGGSRRDDQLLTVLRGVAGSLSGIAYRGERNDTIDGEKAERLSEIVSVMVRSVTALSEAVAGANGGVWQSSAALLADLDGTLTDSADDILLSYRVHALVRVDEALASLATSSGMTVEGTDAQPDLSARRALNSAGHVRRRFDDQRHAPAN</sequence>
<dbReference type="Proteomes" id="UP001321486">
    <property type="component" value="Chromosome"/>
</dbReference>
<dbReference type="RefSeq" id="WP_286344638.1">
    <property type="nucleotide sequence ID" value="NZ_AP027732.1"/>
</dbReference>
<feature type="transmembrane region" description="Helical" evidence="6">
    <location>
        <begin position="490"/>
        <end position="507"/>
    </location>
</feature>
<feature type="transmembrane region" description="Helical" evidence="6">
    <location>
        <begin position="147"/>
        <end position="165"/>
    </location>
</feature>
<feature type="transmembrane region" description="Helical" evidence="6">
    <location>
        <begin position="71"/>
        <end position="88"/>
    </location>
</feature>
<evidence type="ECO:0000313" key="9">
    <source>
        <dbReference type="Proteomes" id="UP001321486"/>
    </source>
</evidence>
<comment type="subcellular location">
    <subcellularLocation>
        <location evidence="1">Membrane</location>
        <topology evidence="1">Multi-pass membrane protein</topology>
    </subcellularLocation>
</comment>
<keyword evidence="2 6" id="KW-0812">Transmembrane</keyword>
<evidence type="ECO:0000256" key="2">
    <source>
        <dbReference type="ARBA" id="ARBA00022692"/>
    </source>
</evidence>
<reference evidence="9" key="1">
    <citation type="journal article" date="2019" name="Int. J. Syst. Evol. Microbiol.">
        <title>The Global Catalogue of Microorganisms (GCM) 10K type strain sequencing project: providing services to taxonomists for standard genome sequencing and annotation.</title>
        <authorList>
            <consortium name="The Broad Institute Genomics Platform"/>
            <consortium name="The Broad Institute Genome Sequencing Center for Infectious Disease"/>
            <person name="Wu L."/>
            <person name="Ma J."/>
        </authorList>
    </citation>
    <scope>NUCLEOTIDE SEQUENCE [LARGE SCALE GENOMIC DNA]</scope>
    <source>
        <strain evidence="9">NBRC 108728</strain>
    </source>
</reference>
<evidence type="ECO:0000256" key="3">
    <source>
        <dbReference type="ARBA" id="ARBA00022989"/>
    </source>
</evidence>
<evidence type="ECO:0000259" key="7">
    <source>
        <dbReference type="Pfam" id="PF13515"/>
    </source>
</evidence>
<feature type="transmembrane region" description="Helical" evidence="6">
    <location>
        <begin position="47"/>
        <end position="65"/>
    </location>
</feature>
<evidence type="ECO:0000313" key="8">
    <source>
        <dbReference type="EMBL" id="BDZ51986.1"/>
    </source>
</evidence>
<dbReference type="Pfam" id="PF13515">
    <property type="entry name" value="FUSC_2"/>
    <property type="match status" value="1"/>
</dbReference>
<evidence type="ECO:0000256" key="5">
    <source>
        <dbReference type="SAM" id="MobiDB-lite"/>
    </source>
</evidence>
<feature type="transmembrane region" description="Helical" evidence="6">
    <location>
        <begin position="95"/>
        <end position="116"/>
    </location>
</feature>